<dbReference type="AlphaFoldDB" id="A0A9P5PF28"/>
<gene>
    <name evidence="2" type="ORF">BDP27DRAFT_1369590</name>
</gene>
<dbReference type="OrthoDB" id="3033067at2759"/>
<feature type="region of interest" description="Disordered" evidence="1">
    <location>
        <begin position="90"/>
        <end position="110"/>
    </location>
</feature>
<evidence type="ECO:0000313" key="2">
    <source>
        <dbReference type="EMBL" id="KAF9061512.1"/>
    </source>
</evidence>
<keyword evidence="3" id="KW-1185">Reference proteome</keyword>
<evidence type="ECO:0000313" key="3">
    <source>
        <dbReference type="Proteomes" id="UP000772434"/>
    </source>
</evidence>
<name>A0A9P5PF28_9AGAR</name>
<feature type="compositionally biased region" description="Polar residues" evidence="1">
    <location>
        <begin position="345"/>
        <end position="364"/>
    </location>
</feature>
<dbReference type="Proteomes" id="UP000772434">
    <property type="component" value="Unassembled WGS sequence"/>
</dbReference>
<evidence type="ECO:0000256" key="1">
    <source>
        <dbReference type="SAM" id="MobiDB-lite"/>
    </source>
</evidence>
<comment type="caution">
    <text evidence="2">The sequence shown here is derived from an EMBL/GenBank/DDBJ whole genome shotgun (WGS) entry which is preliminary data.</text>
</comment>
<feature type="compositionally biased region" description="Low complexity" evidence="1">
    <location>
        <begin position="330"/>
        <end position="340"/>
    </location>
</feature>
<feature type="compositionally biased region" description="Basic and acidic residues" evidence="1">
    <location>
        <begin position="287"/>
        <end position="308"/>
    </location>
</feature>
<feature type="region of interest" description="Disordered" evidence="1">
    <location>
        <begin position="278"/>
        <end position="364"/>
    </location>
</feature>
<dbReference type="EMBL" id="JADNRY010000199">
    <property type="protein sequence ID" value="KAF9061512.1"/>
    <property type="molecule type" value="Genomic_DNA"/>
</dbReference>
<reference evidence="2" key="1">
    <citation type="submission" date="2020-11" db="EMBL/GenBank/DDBJ databases">
        <authorList>
            <consortium name="DOE Joint Genome Institute"/>
            <person name="Ahrendt S."/>
            <person name="Riley R."/>
            <person name="Andreopoulos W."/>
            <person name="Labutti K."/>
            <person name="Pangilinan J."/>
            <person name="Ruiz-Duenas F.J."/>
            <person name="Barrasa J.M."/>
            <person name="Sanchez-Garcia M."/>
            <person name="Camarero S."/>
            <person name="Miyauchi S."/>
            <person name="Serrano A."/>
            <person name="Linde D."/>
            <person name="Babiker R."/>
            <person name="Drula E."/>
            <person name="Ayuso-Fernandez I."/>
            <person name="Pacheco R."/>
            <person name="Padilla G."/>
            <person name="Ferreira P."/>
            <person name="Barriuso J."/>
            <person name="Kellner H."/>
            <person name="Castanera R."/>
            <person name="Alfaro M."/>
            <person name="Ramirez L."/>
            <person name="Pisabarro A.G."/>
            <person name="Kuo A."/>
            <person name="Tritt A."/>
            <person name="Lipzen A."/>
            <person name="He G."/>
            <person name="Yan M."/>
            <person name="Ng V."/>
            <person name="Cullen D."/>
            <person name="Martin F."/>
            <person name="Rosso M.-N."/>
            <person name="Henrissat B."/>
            <person name="Hibbett D."/>
            <person name="Martinez A.T."/>
            <person name="Grigoriev I.V."/>
        </authorList>
    </citation>
    <scope>NUCLEOTIDE SEQUENCE</scope>
    <source>
        <strain evidence="2">AH 40177</strain>
    </source>
</reference>
<feature type="compositionally biased region" description="Polar residues" evidence="1">
    <location>
        <begin position="92"/>
        <end position="110"/>
    </location>
</feature>
<protein>
    <submittedName>
        <fullName evidence="2">Uncharacterized protein</fullName>
    </submittedName>
</protein>
<proteinExistence type="predicted"/>
<accession>A0A9P5PF28</accession>
<sequence length="431" mass="48100">MSLKPAFQGFCVDFLMNELDRYRKSKQVEDWESFILQVTCCFLKLAPASLDEKEEPLAESLAQTIHRWLNYHGNTARSMAKFIQSPKGKLTQAENRAKTGSTSQTSSLMTMKRSNNNAAEFQAENKKRAAAKEGKKAHEEHKKILTKPLSKLVDRQNVIDNLPDFMQEIANVIHLYSGWVVTIFAAGLNPSTGGHPRVIRFYSRRIERKAWKDKIEPVIGSFVKKVFSIEECQSWALKAEEQDTAVLDNDRYGVKDKYGDNRSKEERMTKIVWASEGDSGVAKGKGKGKEKAASVHQRDKEVVKEQNMSKRNVGGKHKHEDGVEAEGGAKRSQAAKSASQVPKPNKSTKPTGSLRTTKSTWSKSSPAVASLLEDQIGPSSALVLATMPTLPTNAPEYMVKVWELCTAVGRDPKWCVAIAAWLEQEKQGTFK</sequence>
<organism evidence="2 3">
    <name type="scientific">Rhodocollybia butyracea</name>
    <dbReference type="NCBI Taxonomy" id="206335"/>
    <lineage>
        <taxon>Eukaryota</taxon>
        <taxon>Fungi</taxon>
        <taxon>Dikarya</taxon>
        <taxon>Basidiomycota</taxon>
        <taxon>Agaricomycotina</taxon>
        <taxon>Agaricomycetes</taxon>
        <taxon>Agaricomycetidae</taxon>
        <taxon>Agaricales</taxon>
        <taxon>Marasmiineae</taxon>
        <taxon>Omphalotaceae</taxon>
        <taxon>Rhodocollybia</taxon>
    </lineage>
</organism>